<proteinExistence type="predicted"/>
<evidence type="ECO:0000313" key="2">
    <source>
        <dbReference type="EMBL" id="KKL82094.1"/>
    </source>
</evidence>
<dbReference type="PANTHER" id="PTHR34860:SF6">
    <property type="entry name" value="REPRESSOR-LIKE PROTEIN SSO7C3"/>
    <property type="match status" value="1"/>
</dbReference>
<dbReference type="GO" id="GO:0003677">
    <property type="term" value="F:DNA binding"/>
    <property type="evidence" value="ECO:0007669"/>
    <property type="project" value="InterPro"/>
</dbReference>
<dbReference type="AlphaFoldDB" id="A0A0F9F6R7"/>
<dbReference type="Pfam" id="PF04014">
    <property type="entry name" value="MazE_antitoxin"/>
    <property type="match status" value="1"/>
</dbReference>
<dbReference type="InterPro" id="IPR052975">
    <property type="entry name" value="Repressor-like_regulatory"/>
</dbReference>
<protein>
    <recommendedName>
        <fullName evidence="1">SpoVT-AbrB domain-containing protein</fullName>
    </recommendedName>
</protein>
<organism evidence="2">
    <name type="scientific">marine sediment metagenome</name>
    <dbReference type="NCBI Taxonomy" id="412755"/>
    <lineage>
        <taxon>unclassified sequences</taxon>
        <taxon>metagenomes</taxon>
        <taxon>ecological metagenomes</taxon>
    </lineage>
</organism>
<dbReference type="EMBL" id="LAZR01022367">
    <property type="protein sequence ID" value="KKL82094.1"/>
    <property type="molecule type" value="Genomic_DNA"/>
</dbReference>
<name>A0A0F9F6R7_9ZZZZ</name>
<accession>A0A0F9F6R7</accession>
<feature type="domain" description="SpoVT-AbrB" evidence="1">
    <location>
        <begin position="4"/>
        <end position="49"/>
    </location>
</feature>
<dbReference type="SUPFAM" id="SSF89447">
    <property type="entry name" value="AbrB/MazE/MraZ-like"/>
    <property type="match status" value="1"/>
</dbReference>
<gene>
    <name evidence="2" type="ORF">LCGC14_1988200</name>
</gene>
<reference evidence="2" key="1">
    <citation type="journal article" date="2015" name="Nature">
        <title>Complex archaea that bridge the gap between prokaryotes and eukaryotes.</title>
        <authorList>
            <person name="Spang A."/>
            <person name="Saw J.H."/>
            <person name="Jorgensen S.L."/>
            <person name="Zaremba-Niedzwiedzka K."/>
            <person name="Martijn J."/>
            <person name="Lind A.E."/>
            <person name="van Eijk R."/>
            <person name="Schleper C."/>
            <person name="Guy L."/>
            <person name="Ettema T.J."/>
        </authorList>
    </citation>
    <scope>NUCLEOTIDE SEQUENCE</scope>
</reference>
<evidence type="ECO:0000259" key="1">
    <source>
        <dbReference type="PROSITE" id="PS51740"/>
    </source>
</evidence>
<dbReference type="Gene3D" id="2.10.260.10">
    <property type="match status" value="1"/>
</dbReference>
<dbReference type="PROSITE" id="PS51740">
    <property type="entry name" value="SPOVT_ABRB"/>
    <property type="match status" value="1"/>
</dbReference>
<comment type="caution">
    <text evidence="2">The sequence shown here is derived from an EMBL/GenBank/DDBJ whole genome shotgun (WGS) entry which is preliminary data.</text>
</comment>
<dbReference type="InterPro" id="IPR037914">
    <property type="entry name" value="SpoVT-AbrB_sf"/>
</dbReference>
<dbReference type="SMART" id="SM00966">
    <property type="entry name" value="SpoVT_AbrB"/>
    <property type="match status" value="1"/>
</dbReference>
<dbReference type="PANTHER" id="PTHR34860">
    <property type="entry name" value="REPRESSOR-LIKE PROTEIN SSO7C3"/>
    <property type="match status" value="1"/>
</dbReference>
<sequence length="78" mass="9324">MEIIAKITVSEKGQITIPKEVRERLNILKGDKIIVYLKDNEIILKKPEKRRLVEILKSHTRWGVKGVEFQRKLREEWD</sequence>
<dbReference type="NCBIfam" id="TIGR01439">
    <property type="entry name" value="lp_hng_hel_AbrB"/>
    <property type="match status" value="1"/>
</dbReference>
<dbReference type="InterPro" id="IPR007159">
    <property type="entry name" value="SpoVT-AbrB_dom"/>
</dbReference>